<keyword evidence="2" id="KW-0255">Endonuclease</keyword>
<dbReference type="InterPro" id="IPR002711">
    <property type="entry name" value="HNH"/>
</dbReference>
<reference evidence="2 3" key="1">
    <citation type="submission" date="2016-10" db="EMBL/GenBank/DDBJ databases">
        <authorList>
            <person name="de Groot N.N."/>
        </authorList>
    </citation>
    <scope>NUCLEOTIDE SEQUENCE [LARGE SCALE GENOMIC DNA]</scope>
    <source>
        <strain evidence="2 3">DSM 20678</strain>
    </source>
</reference>
<evidence type="ECO:0000259" key="1">
    <source>
        <dbReference type="SMART" id="SM00507"/>
    </source>
</evidence>
<dbReference type="STRING" id="937334.SAMN05444406_1303"/>
<dbReference type="InterPro" id="IPR003615">
    <property type="entry name" value="HNH_nuc"/>
</dbReference>
<feature type="domain" description="HNH nuclease" evidence="1">
    <location>
        <begin position="181"/>
        <end position="231"/>
    </location>
</feature>
<dbReference type="EMBL" id="FOXR01000030">
    <property type="protein sequence ID" value="SFQ34822.1"/>
    <property type="molecule type" value="Genomic_DNA"/>
</dbReference>
<evidence type="ECO:0000313" key="2">
    <source>
        <dbReference type="EMBL" id="SFQ34822.1"/>
    </source>
</evidence>
<sequence length="424" mass="49018">MVYVISKAGKPLMSTERHGKVRRLLKQGLAKVVKREPFTVQLLYDTTTYTQPVTVGLDIGSKTTGVSAVTEKKEMFSAEVELRDDIKGLLIERRQYRRMRRYRKVRYRKPRFLNRARGDRWLAPSLQWKVDAHIRIVDMLGRIMPIERVVVEVAPFDTQKILNPDIEGEDYQNGVQKGFWDVREYCLWRAGYRSELSGKRGILEVHHIVPRSKGGTDTPSNLIVLTADEHKAVHEGRIRIPKSKIEKIKLLKDAAHVSTIGWHIVNRLRERYSVEVTYGSTTKAKRLSCGMEKSHRVDAFIIAGGDLQERLREWYLGKFLRRQNRSLHRANPIKGGVRPVNTIKEAYGFRRYDRVEYEGIIGIIAGLRSSGYFAIRSLSWEKIHDSAKHSKLRLIEGAKTLMLERRKERIPLHLEEDGVSCARI</sequence>
<dbReference type="SMART" id="SM00507">
    <property type="entry name" value="HNHc"/>
    <property type="match status" value="1"/>
</dbReference>
<dbReference type="InterPro" id="IPR025938">
    <property type="entry name" value="RRXRR_dom"/>
</dbReference>
<dbReference type="OrthoDB" id="9779761at2"/>
<evidence type="ECO:0000313" key="3">
    <source>
        <dbReference type="Proteomes" id="UP000198577"/>
    </source>
</evidence>
<protein>
    <submittedName>
        <fullName evidence="2">HNH endonuclease</fullName>
    </submittedName>
</protein>
<organism evidence="2 3">
    <name type="scientific">Caldicoprobacter faecalis</name>
    <dbReference type="NCBI Taxonomy" id="937334"/>
    <lineage>
        <taxon>Bacteria</taxon>
        <taxon>Bacillati</taxon>
        <taxon>Bacillota</taxon>
        <taxon>Clostridia</taxon>
        <taxon>Caldicoprobacterales</taxon>
        <taxon>Caldicoprobacteraceae</taxon>
        <taxon>Caldicoprobacter</taxon>
    </lineage>
</organism>
<dbReference type="Proteomes" id="UP000198577">
    <property type="component" value="Unassembled WGS sequence"/>
</dbReference>
<dbReference type="Pfam" id="PF14239">
    <property type="entry name" value="RRXRR"/>
    <property type="match status" value="1"/>
</dbReference>
<gene>
    <name evidence="2" type="ORF">SAMN05444406_1303</name>
</gene>
<dbReference type="AlphaFoldDB" id="A0A1I5XS91"/>
<dbReference type="GO" id="GO:0004519">
    <property type="term" value="F:endonuclease activity"/>
    <property type="evidence" value="ECO:0007669"/>
    <property type="project" value="UniProtKB-KW"/>
</dbReference>
<keyword evidence="3" id="KW-1185">Reference proteome</keyword>
<keyword evidence="2" id="KW-0540">Nuclease</keyword>
<accession>A0A1I5XS91</accession>
<dbReference type="GO" id="GO:0003676">
    <property type="term" value="F:nucleic acid binding"/>
    <property type="evidence" value="ECO:0007669"/>
    <property type="project" value="InterPro"/>
</dbReference>
<name>A0A1I5XS91_9FIRM</name>
<dbReference type="NCBIfam" id="NF040563">
    <property type="entry name" value="guided_IscB"/>
    <property type="match status" value="1"/>
</dbReference>
<dbReference type="Pfam" id="PF01844">
    <property type="entry name" value="HNH"/>
    <property type="match status" value="1"/>
</dbReference>
<dbReference type="InterPro" id="IPR047693">
    <property type="entry name" value="RNA-guided_IscB-like"/>
</dbReference>
<proteinExistence type="predicted"/>
<dbReference type="Gene3D" id="1.10.30.50">
    <property type="match status" value="1"/>
</dbReference>
<dbReference type="GO" id="GO:0008270">
    <property type="term" value="F:zinc ion binding"/>
    <property type="evidence" value="ECO:0007669"/>
    <property type="project" value="InterPro"/>
</dbReference>
<dbReference type="CDD" id="cd00085">
    <property type="entry name" value="HNHc"/>
    <property type="match status" value="1"/>
</dbReference>
<keyword evidence="2" id="KW-0378">Hydrolase</keyword>
<dbReference type="RefSeq" id="WP_092282650.1">
    <property type="nucleotide sequence ID" value="NZ_FOXR01000030.1"/>
</dbReference>